<evidence type="ECO:0000313" key="4">
    <source>
        <dbReference type="Proteomes" id="UP001569154"/>
    </source>
</evidence>
<feature type="domain" description="Flagella basal body P-ring formation protein FlgA SAF" evidence="2">
    <location>
        <begin position="101"/>
        <end position="218"/>
    </location>
</feature>
<keyword evidence="3" id="KW-0282">Flagellum</keyword>
<reference evidence="3 4" key="1">
    <citation type="submission" date="2024-06" db="EMBL/GenBank/DDBJ databases">
        <authorList>
            <person name="Steensen K."/>
            <person name="Seneca J."/>
            <person name="Bartlau N."/>
            <person name="Yu A.X."/>
            <person name="Polz M.F."/>
        </authorList>
    </citation>
    <scope>NUCLEOTIDE SEQUENCE [LARGE SCALE GENOMIC DNA]</scope>
    <source>
        <strain evidence="3 4">1F260</strain>
    </source>
</reference>
<keyword evidence="1" id="KW-0732">Signal</keyword>
<keyword evidence="4" id="KW-1185">Reference proteome</keyword>
<dbReference type="NCBIfam" id="TIGR03170">
    <property type="entry name" value="flgA_cterm"/>
    <property type="match status" value="1"/>
</dbReference>
<feature type="chain" id="PRO_5044958938" description="Flagella basal body P-ring formation protein FlgA" evidence="1">
    <location>
        <begin position="25"/>
        <end position="221"/>
    </location>
</feature>
<sequence>MPKRLYIFLLFVASVGGYSQTASAKESKPERYLIEYLISQGYVNFTTSFLGDQPKLKIGYSLKQVDCAFEINRCKVMAESVNKKRVFYWFRVNSQELGWQSTRTISAGEEVNESDFRWGMTDALTCSNQLAKQTDLRANSKTVVRLRAGDSLCRFDLIAIDDVRKGDWAMMTSQTDSFELNIRVKALKAGSVGDVIPVRIPSSSSVLNGVVTEKGKVELIP</sequence>
<protein>
    <recommendedName>
        <fullName evidence="1">Flagella basal body P-ring formation protein FlgA</fullName>
    </recommendedName>
</protein>
<comment type="function">
    <text evidence="1">Involved in the assembly process of the P-ring formation. It may associate with FlgF on the rod constituting a structure essential for the P-ring assembly or may act as a modulator protein for the P-ring assembly.</text>
</comment>
<dbReference type="RefSeq" id="WP_017013016.1">
    <property type="nucleotide sequence ID" value="NZ_AJYG02000064.1"/>
</dbReference>
<name>A0ABV4L618_9GAMM</name>
<dbReference type="PANTHER" id="PTHR36307">
    <property type="entry name" value="FLAGELLA BASAL BODY P-RING FORMATION PROTEIN FLGA"/>
    <property type="match status" value="1"/>
</dbReference>
<comment type="similarity">
    <text evidence="1">Belongs to the FlgA family.</text>
</comment>
<dbReference type="PANTHER" id="PTHR36307:SF1">
    <property type="entry name" value="FLAGELLA BASAL BODY P-RING FORMATION PROTEIN FLGA"/>
    <property type="match status" value="1"/>
</dbReference>
<organism evidence="3 4">
    <name type="scientific">Enterovibrio norvegicus</name>
    <dbReference type="NCBI Taxonomy" id="188144"/>
    <lineage>
        <taxon>Bacteria</taxon>
        <taxon>Pseudomonadati</taxon>
        <taxon>Pseudomonadota</taxon>
        <taxon>Gammaproteobacteria</taxon>
        <taxon>Vibrionales</taxon>
        <taxon>Vibrionaceae</taxon>
        <taxon>Enterovibrio</taxon>
    </lineage>
</organism>
<evidence type="ECO:0000259" key="2">
    <source>
        <dbReference type="Pfam" id="PF13144"/>
    </source>
</evidence>
<proteinExistence type="inferred from homology"/>
<dbReference type="Gene3D" id="2.30.30.760">
    <property type="match status" value="1"/>
</dbReference>
<dbReference type="InterPro" id="IPR039246">
    <property type="entry name" value="Flagellar_FlgA"/>
</dbReference>
<dbReference type="Pfam" id="PF13144">
    <property type="entry name" value="ChapFlgA"/>
    <property type="match status" value="1"/>
</dbReference>
<dbReference type="InterPro" id="IPR017585">
    <property type="entry name" value="SAF_FlgA"/>
</dbReference>
<comment type="caution">
    <text evidence="3">The sequence shown here is derived from an EMBL/GenBank/DDBJ whole genome shotgun (WGS) entry which is preliminary data.</text>
</comment>
<keyword evidence="1" id="KW-1005">Bacterial flagellum biogenesis</keyword>
<dbReference type="Proteomes" id="UP001569154">
    <property type="component" value="Unassembled WGS sequence"/>
</dbReference>
<evidence type="ECO:0000313" key="3">
    <source>
        <dbReference type="EMBL" id="MEZ8082570.1"/>
    </source>
</evidence>
<evidence type="ECO:0000256" key="1">
    <source>
        <dbReference type="RuleBase" id="RU362063"/>
    </source>
</evidence>
<accession>A0ABV4L618</accession>
<dbReference type="EMBL" id="JBGONM010000038">
    <property type="protein sequence ID" value="MEZ8082570.1"/>
    <property type="molecule type" value="Genomic_DNA"/>
</dbReference>
<keyword evidence="1" id="KW-0574">Periplasm</keyword>
<keyword evidence="3" id="KW-0969">Cilium</keyword>
<feature type="signal peptide" evidence="1">
    <location>
        <begin position="1"/>
        <end position="24"/>
    </location>
</feature>
<gene>
    <name evidence="3" type="primary">flgA</name>
    <name evidence="3" type="ORF">ACED35_15730</name>
</gene>
<keyword evidence="3" id="KW-0966">Cell projection</keyword>
<comment type="subcellular location">
    <subcellularLocation>
        <location evidence="1">Periplasm</location>
    </subcellularLocation>
</comment>